<dbReference type="PROSITE" id="PS51257">
    <property type="entry name" value="PROKAR_LIPOPROTEIN"/>
    <property type="match status" value="1"/>
</dbReference>
<protein>
    <submittedName>
        <fullName evidence="3">Sensor domain-containing protein</fullName>
    </submittedName>
</protein>
<dbReference type="EMBL" id="JACKVK010000009">
    <property type="protein sequence ID" value="MCV7422489.1"/>
    <property type="molecule type" value="Genomic_DNA"/>
</dbReference>
<dbReference type="AlphaFoldDB" id="A0A9X2Z3E3"/>
<evidence type="ECO:0000313" key="4">
    <source>
        <dbReference type="Proteomes" id="UP001141629"/>
    </source>
</evidence>
<evidence type="ECO:0000313" key="3">
    <source>
        <dbReference type="EMBL" id="MCV7422489.1"/>
    </source>
</evidence>
<feature type="signal peptide" evidence="1">
    <location>
        <begin position="1"/>
        <end position="20"/>
    </location>
</feature>
<gene>
    <name evidence="3" type="ORF">H7K45_18235</name>
</gene>
<dbReference type="InterPro" id="IPR038232">
    <property type="entry name" value="PknH-like_Extracell_sf"/>
</dbReference>
<keyword evidence="4" id="KW-1185">Reference proteome</keyword>
<sequence length="232" mass="24383">MRFSTGLLALAAATALTASACSSPAAAPPAPPELVPANALDGVLLSADQVDAATGTTGMTAHPRVDVMSDHRNLLPNLNCLGIWQVNEAGVYGKDGWIALRQELLRSPDTDAWRTLVVQSVVNYPSTDAAREFFTQSADRWSKCTNHNVNITLNDKPLPKWRSGELTKTDTTLAIPFTRAEATGLASCQRALAVDDNVIVDVQACSRDSGTVTAAAAVADAITAKLPGRASS</sequence>
<keyword evidence="1" id="KW-0732">Signal</keyword>
<dbReference type="RefSeq" id="WP_263997323.1">
    <property type="nucleotide sequence ID" value="NZ_JACKVK010000009.1"/>
</dbReference>
<comment type="caution">
    <text evidence="3">The sequence shown here is derived from an EMBL/GenBank/DDBJ whole genome shotgun (WGS) entry which is preliminary data.</text>
</comment>
<dbReference type="Proteomes" id="UP001141629">
    <property type="component" value="Unassembled WGS sequence"/>
</dbReference>
<reference evidence="3" key="2">
    <citation type="journal article" date="2022" name="BMC Genomics">
        <title>Comparative genome analysis of mycobacteria focusing on tRNA and non-coding RNA.</title>
        <authorList>
            <person name="Behra P.R.K."/>
            <person name="Pettersson B.M.F."/>
            <person name="Ramesh M."/>
            <person name="Das S."/>
            <person name="Dasgupta S."/>
            <person name="Kirsebom L.A."/>
        </authorList>
    </citation>
    <scope>NUCLEOTIDE SEQUENCE</scope>
    <source>
        <strain evidence="3">DSM 44838</strain>
    </source>
</reference>
<evidence type="ECO:0000256" key="1">
    <source>
        <dbReference type="SAM" id="SignalP"/>
    </source>
</evidence>
<dbReference type="Gene3D" id="3.40.1000.70">
    <property type="entry name" value="PknH-like extracellular domain"/>
    <property type="match status" value="1"/>
</dbReference>
<dbReference type="InterPro" id="IPR026954">
    <property type="entry name" value="PknH-like_Extracell"/>
</dbReference>
<name>A0A9X2Z3E3_9MYCO</name>
<feature type="domain" description="PknH-like extracellular" evidence="2">
    <location>
        <begin position="35"/>
        <end position="225"/>
    </location>
</feature>
<evidence type="ECO:0000259" key="2">
    <source>
        <dbReference type="Pfam" id="PF14032"/>
    </source>
</evidence>
<reference evidence="3" key="1">
    <citation type="submission" date="2020-07" db="EMBL/GenBank/DDBJ databases">
        <authorList>
            <person name="Pettersson B.M.F."/>
            <person name="Behra P.R.K."/>
            <person name="Ramesh M."/>
            <person name="Das S."/>
            <person name="Dasgupta S."/>
            <person name="Kirsebom L.A."/>
        </authorList>
    </citation>
    <scope>NUCLEOTIDE SEQUENCE</scope>
    <source>
        <strain evidence="3">DSM 44838</strain>
    </source>
</reference>
<accession>A0A9X2Z3E3</accession>
<dbReference type="Pfam" id="PF14032">
    <property type="entry name" value="PknH_C"/>
    <property type="match status" value="1"/>
</dbReference>
<proteinExistence type="predicted"/>
<organism evidence="3 4">
    <name type="scientific">Mycobacterium yunnanensis</name>
    <dbReference type="NCBI Taxonomy" id="368477"/>
    <lineage>
        <taxon>Bacteria</taxon>
        <taxon>Bacillati</taxon>
        <taxon>Actinomycetota</taxon>
        <taxon>Actinomycetes</taxon>
        <taxon>Mycobacteriales</taxon>
        <taxon>Mycobacteriaceae</taxon>
        <taxon>Mycobacterium</taxon>
    </lineage>
</organism>
<feature type="chain" id="PRO_5040985514" evidence="1">
    <location>
        <begin position="21"/>
        <end position="232"/>
    </location>
</feature>